<dbReference type="EMBL" id="GGEC01062608">
    <property type="protein sequence ID" value="MBX43092.1"/>
    <property type="molecule type" value="Transcribed_RNA"/>
</dbReference>
<organism evidence="1">
    <name type="scientific">Rhizophora mucronata</name>
    <name type="common">Asiatic mangrove</name>
    <dbReference type="NCBI Taxonomy" id="61149"/>
    <lineage>
        <taxon>Eukaryota</taxon>
        <taxon>Viridiplantae</taxon>
        <taxon>Streptophyta</taxon>
        <taxon>Embryophyta</taxon>
        <taxon>Tracheophyta</taxon>
        <taxon>Spermatophyta</taxon>
        <taxon>Magnoliopsida</taxon>
        <taxon>eudicotyledons</taxon>
        <taxon>Gunneridae</taxon>
        <taxon>Pentapetalae</taxon>
        <taxon>rosids</taxon>
        <taxon>fabids</taxon>
        <taxon>Malpighiales</taxon>
        <taxon>Rhizophoraceae</taxon>
        <taxon>Rhizophora</taxon>
    </lineage>
</organism>
<protein>
    <submittedName>
        <fullName evidence="1">Uncharacterized protein</fullName>
    </submittedName>
</protein>
<name>A0A2P2NKU2_RHIMU</name>
<sequence>MENKTTFSAAVMQKLKTFPGDYQDQRSLSTTYRPPKFSSYLLVFSFRNPKPPLNNYIYWVGPSELKQIIVKVIQCLKQWKLQKS</sequence>
<evidence type="ECO:0000313" key="1">
    <source>
        <dbReference type="EMBL" id="MBX43092.1"/>
    </source>
</evidence>
<reference evidence="1" key="1">
    <citation type="submission" date="2018-02" db="EMBL/GenBank/DDBJ databases">
        <title>Rhizophora mucronata_Transcriptome.</title>
        <authorList>
            <person name="Meera S.P."/>
            <person name="Sreeshan A."/>
            <person name="Augustine A."/>
        </authorList>
    </citation>
    <scope>NUCLEOTIDE SEQUENCE</scope>
    <source>
        <tissue evidence="1">Leaf</tissue>
    </source>
</reference>
<dbReference type="AlphaFoldDB" id="A0A2P2NKU2"/>
<proteinExistence type="predicted"/>
<accession>A0A2P2NKU2</accession>